<feature type="transmembrane region" description="Helical" evidence="6">
    <location>
        <begin position="623"/>
        <end position="649"/>
    </location>
</feature>
<dbReference type="Gene3D" id="1.20.1250.20">
    <property type="entry name" value="MFS general substrate transporter like domains"/>
    <property type="match status" value="1"/>
</dbReference>
<dbReference type="GO" id="GO:0022857">
    <property type="term" value="F:transmembrane transporter activity"/>
    <property type="evidence" value="ECO:0007669"/>
    <property type="project" value="InterPro"/>
</dbReference>
<dbReference type="EMBL" id="CP119962">
    <property type="protein sequence ID" value="WFD39925.1"/>
    <property type="molecule type" value="Genomic_DNA"/>
</dbReference>
<feature type="compositionally biased region" description="Polar residues" evidence="5">
    <location>
        <begin position="1"/>
        <end position="19"/>
    </location>
</feature>
<evidence type="ECO:0000256" key="2">
    <source>
        <dbReference type="ARBA" id="ARBA00022692"/>
    </source>
</evidence>
<dbReference type="InterPro" id="IPR036259">
    <property type="entry name" value="MFS_trans_sf"/>
</dbReference>
<feature type="transmembrane region" description="Helical" evidence="6">
    <location>
        <begin position="410"/>
        <end position="431"/>
    </location>
</feature>
<feature type="transmembrane region" description="Helical" evidence="6">
    <location>
        <begin position="251"/>
        <end position="270"/>
    </location>
</feature>
<evidence type="ECO:0000313" key="9">
    <source>
        <dbReference type="Proteomes" id="UP001217754"/>
    </source>
</evidence>
<feature type="transmembrane region" description="Helical" evidence="6">
    <location>
        <begin position="593"/>
        <end position="616"/>
    </location>
</feature>
<dbReference type="PROSITE" id="PS50850">
    <property type="entry name" value="MFS"/>
    <property type="match status" value="1"/>
</dbReference>
<feature type="transmembrane region" description="Helical" evidence="6">
    <location>
        <begin position="661"/>
        <end position="681"/>
    </location>
</feature>
<feature type="transmembrane region" description="Helical" evidence="6">
    <location>
        <begin position="566"/>
        <end position="587"/>
    </location>
</feature>
<dbReference type="GeneID" id="85226558"/>
<feature type="compositionally biased region" description="Polar residues" evidence="5">
    <location>
        <begin position="207"/>
        <end position="218"/>
    </location>
</feature>
<feature type="transmembrane region" description="Helical" evidence="6">
    <location>
        <begin position="346"/>
        <end position="363"/>
    </location>
</feature>
<dbReference type="RefSeq" id="XP_060122822.1">
    <property type="nucleotide sequence ID" value="XM_060266839.1"/>
</dbReference>
<evidence type="ECO:0000256" key="6">
    <source>
        <dbReference type="SAM" id="Phobius"/>
    </source>
</evidence>
<dbReference type="Pfam" id="PF07690">
    <property type="entry name" value="MFS_1"/>
    <property type="match status" value="1"/>
</dbReference>
<sequence length="701" mass="76280">MSSSRPYTPDSISSNNTQFVDAPSEPVSEPQAAPPIVGSLSSGGAATTEGVAPARRPSFLQNLHLPGPHHAHGSHAPFDPYKPVEPSSPWSHATEGDSAAHRPSAQESLREEVSSMFGVSGPRPSKDVHHGNIHMTKEELERSGYGYDAVRGGMGIPEAQGFDIDEENDVTASNSWNNKYASPNDPEAKPTSHGQSDDAEKEVPTASPAQETPAQGTSEEAKTADEKPDHILVKWDGEDDREHNMQMSFSFRLYLTVMGGLMTLASTFASSAPSFAIPGVMEEFHVKEEVAKAAVFLFVGGYCFAPLIWAPLSEMFGRRPTFIASMIGFFAFNMGCAFCKNIGSLIVFRILAGAFGSAPLSNVAPMIGGLFSFKYLTAGIVLFAIAPMSGPCLGPIVGGYIYESGASWRWVYRVCSAVAFFFVLIAVFTIPETLDALRLKMKAQRLRKETGDNRYVAPIEIREKLNPLQLAKAVLLKPIKLFFLEPMLIAVTLYISFVYGTLYLLFDAYPVVFMEIHGLRPGAVGLVFLGYFVGSLVGAAYAILVDNRHYIKKLQENGGKPPAPEIRLGMAMFGAPLLVISLFWFAWTSYKSISYWSPLVAGGMFGCAMYTIFLGLMVYMTEVYLFSAASAIAANTVVRSAFGVGFPMFGTGMYHNLGPQWATTILAFIALAMFPIPFILVKYGKKLRGMSKFAQTMDHAK</sequence>
<feature type="compositionally biased region" description="Basic and acidic residues" evidence="5">
    <location>
        <begin position="186"/>
        <end position="203"/>
    </location>
</feature>
<dbReference type="CDD" id="cd17323">
    <property type="entry name" value="MFS_Tpo1_MDR_like"/>
    <property type="match status" value="1"/>
</dbReference>
<evidence type="ECO:0000256" key="5">
    <source>
        <dbReference type="SAM" id="MobiDB-lite"/>
    </source>
</evidence>
<feature type="transmembrane region" description="Helical" evidence="6">
    <location>
        <begin position="482"/>
        <end position="506"/>
    </location>
</feature>
<feature type="region of interest" description="Disordered" evidence="5">
    <location>
        <begin position="173"/>
        <end position="230"/>
    </location>
</feature>
<reference evidence="8" key="1">
    <citation type="submission" date="2023-03" db="EMBL/GenBank/DDBJ databases">
        <title>Mating type loci evolution in Malassezia.</title>
        <authorList>
            <person name="Coelho M.A."/>
        </authorList>
    </citation>
    <scope>NUCLEOTIDE SEQUENCE</scope>
    <source>
        <strain evidence="8">CBS 9431</strain>
    </source>
</reference>
<comment type="subcellular location">
    <subcellularLocation>
        <location evidence="1">Membrane</location>
        <topology evidence="1">Multi-pass membrane protein</topology>
    </subcellularLocation>
</comment>
<dbReference type="Proteomes" id="UP001217754">
    <property type="component" value="Chromosome 5"/>
</dbReference>
<gene>
    <name evidence="8" type="ORF">MJAP1_002907</name>
</gene>
<feature type="transmembrane region" description="Helical" evidence="6">
    <location>
        <begin position="526"/>
        <end position="545"/>
    </location>
</feature>
<name>A0AAF0EZL3_9BASI</name>
<feature type="transmembrane region" description="Helical" evidence="6">
    <location>
        <begin position="375"/>
        <end position="398"/>
    </location>
</feature>
<evidence type="ECO:0000256" key="1">
    <source>
        <dbReference type="ARBA" id="ARBA00004141"/>
    </source>
</evidence>
<feature type="transmembrane region" description="Helical" evidence="6">
    <location>
        <begin position="322"/>
        <end position="340"/>
    </location>
</feature>
<keyword evidence="9" id="KW-1185">Reference proteome</keyword>
<proteinExistence type="predicted"/>
<dbReference type="SUPFAM" id="SSF103473">
    <property type="entry name" value="MFS general substrate transporter"/>
    <property type="match status" value="1"/>
</dbReference>
<feature type="region of interest" description="Disordered" evidence="5">
    <location>
        <begin position="1"/>
        <end position="140"/>
    </location>
</feature>
<evidence type="ECO:0000259" key="7">
    <source>
        <dbReference type="PROSITE" id="PS50850"/>
    </source>
</evidence>
<feature type="domain" description="Major facilitator superfamily (MFS) profile" evidence="7">
    <location>
        <begin position="252"/>
        <end position="685"/>
    </location>
</feature>
<dbReference type="PANTHER" id="PTHR23502">
    <property type="entry name" value="MAJOR FACILITATOR SUPERFAMILY"/>
    <property type="match status" value="1"/>
</dbReference>
<dbReference type="AlphaFoldDB" id="A0AAF0EZL3"/>
<keyword evidence="3 6" id="KW-1133">Transmembrane helix</keyword>
<feature type="compositionally biased region" description="Basic and acidic residues" evidence="5">
    <location>
        <begin position="219"/>
        <end position="230"/>
    </location>
</feature>
<evidence type="ECO:0000256" key="4">
    <source>
        <dbReference type="ARBA" id="ARBA00023136"/>
    </source>
</evidence>
<feature type="compositionally biased region" description="Basic and acidic residues" evidence="5">
    <location>
        <begin position="124"/>
        <end position="140"/>
    </location>
</feature>
<organism evidence="8 9">
    <name type="scientific">Malassezia japonica</name>
    <dbReference type="NCBI Taxonomy" id="223818"/>
    <lineage>
        <taxon>Eukaryota</taxon>
        <taxon>Fungi</taxon>
        <taxon>Dikarya</taxon>
        <taxon>Basidiomycota</taxon>
        <taxon>Ustilaginomycotina</taxon>
        <taxon>Malasseziomycetes</taxon>
        <taxon>Malasseziales</taxon>
        <taxon>Malasseziaceae</taxon>
        <taxon>Malassezia</taxon>
    </lineage>
</organism>
<dbReference type="PANTHER" id="PTHR23502:SF173">
    <property type="entry name" value="MFS-MULTIDRUG-RESISTANCE TRANSPORTER-RELATED"/>
    <property type="match status" value="1"/>
</dbReference>
<protein>
    <recommendedName>
        <fullName evidence="7">Major facilitator superfamily (MFS) profile domain-containing protein</fullName>
    </recommendedName>
</protein>
<keyword evidence="2 6" id="KW-0812">Transmembrane</keyword>
<feature type="transmembrane region" description="Helical" evidence="6">
    <location>
        <begin position="290"/>
        <end position="310"/>
    </location>
</feature>
<evidence type="ECO:0000313" key="8">
    <source>
        <dbReference type="EMBL" id="WFD39925.1"/>
    </source>
</evidence>
<dbReference type="GO" id="GO:0005886">
    <property type="term" value="C:plasma membrane"/>
    <property type="evidence" value="ECO:0007669"/>
    <property type="project" value="TreeGrafter"/>
</dbReference>
<dbReference type="InterPro" id="IPR011701">
    <property type="entry name" value="MFS"/>
</dbReference>
<accession>A0AAF0EZL3</accession>
<keyword evidence="4 6" id="KW-0472">Membrane</keyword>
<evidence type="ECO:0000256" key="3">
    <source>
        <dbReference type="ARBA" id="ARBA00022989"/>
    </source>
</evidence>
<dbReference type="InterPro" id="IPR020846">
    <property type="entry name" value="MFS_dom"/>
</dbReference>
<dbReference type="FunFam" id="1.20.1250.20:FF:000011">
    <property type="entry name" value="MFS multidrug transporter, putative"/>
    <property type="match status" value="1"/>
</dbReference>